<dbReference type="GO" id="GO:0043041">
    <property type="term" value="P:amino acid activation for nonribosomal peptide biosynthetic process"/>
    <property type="evidence" value="ECO:0007669"/>
    <property type="project" value="TreeGrafter"/>
</dbReference>
<reference evidence="3" key="1">
    <citation type="journal article" date="2020" name="PLoS ONE">
        <title>Isolation and characterization of Streptomyces bacteriophages and Streptomyces strains encoding biosynthetic arsenals: Streptomyces strains and phages for antibiotic discovery.</title>
        <authorList>
            <person name="Montano E.T."/>
            <person name="Nideffer J.F."/>
            <person name="Brumage L."/>
            <person name="Erb M."/>
            <person name="Derman A.I."/>
            <person name="Davis J.P."/>
            <person name="Estrada E."/>
            <person name="Fu S."/>
            <person name="Le D."/>
            <person name="Vuppala A."/>
            <person name="Tran C."/>
            <person name="Luterstein E."/>
            <person name="Lakkaraju S."/>
            <person name="Panchagnula S."/>
            <person name="Ren C."/>
            <person name="Doan J."/>
            <person name="Tran S."/>
            <person name="Soriano J."/>
            <person name="Fujita Y."/>
            <person name="Gutala P."/>
            <person name="Fujii Q."/>
            <person name="Lee M."/>
            <person name="Bui A."/>
            <person name="Villarreal C."/>
            <person name="Shing S.R."/>
            <person name="Kim S."/>
            <person name="Freeman D."/>
            <person name="Racha V."/>
            <person name="Ho A."/>
            <person name="Kumar P."/>
            <person name="Falah K."/>
            <person name="Dawson T."/>
            <person name="Enustun E."/>
            <person name="Prichard A."/>
            <person name="Gomez A."/>
            <person name="Khanna K."/>
            <person name="Trigg S."/>
            <person name="Fernandez L."/>
            <person name="Pogliano K."/>
            <person name="Pogliano J."/>
        </authorList>
    </citation>
    <scope>NUCLEOTIDE SEQUENCE</scope>
    <source>
        <strain evidence="3">QF2</strain>
    </source>
</reference>
<feature type="region of interest" description="Disordered" evidence="2">
    <location>
        <begin position="90"/>
        <end position="109"/>
    </location>
</feature>
<dbReference type="GO" id="GO:0000036">
    <property type="term" value="F:acyl carrier activity"/>
    <property type="evidence" value="ECO:0007669"/>
    <property type="project" value="TreeGrafter"/>
</dbReference>
<evidence type="ECO:0000256" key="1">
    <source>
        <dbReference type="ARBA" id="ARBA00022598"/>
    </source>
</evidence>
<dbReference type="EMBL" id="JACWUS010000026">
    <property type="protein sequence ID" value="MBD2830523.1"/>
    <property type="molecule type" value="Genomic_DNA"/>
</dbReference>
<feature type="region of interest" description="Disordered" evidence="2">
    <location>
        <begin position="114"/>
        <end position="156"/>
    </location>
</feature>
<dbReference type="Gene3D" id="3.30.300.30">
    <property type="match status" value="1"/>
</dbReference>
<protein>
    <recommendedName>
        <fullName evidence="4">AMP-binding enzyme C-terminal domain-containing protein</fullName>
    </recommendedName>
</protein>
<dbReference type="PANTHER" id="PTHR45527">
    <property type="entry name" value="NONRIBOSOMAL PEPTIDE SYNTHETASE"/>
    <property type="match status" value="1"/>
</dbReference>
<dbReference type="GO" id="GO:0005737">
    <property type="term" value="C:cytoplasm"/>
    <property type="evidence" value="ECO:0007669"/>
    <property type="project" value="TreeGrafter"/>
</dbReference>
<name>A0A927GPL1_STRGL</name>
<organism evidence="3">
    <name type="scientific">Streptomyces globisporus</name>
    <dbReference type="NCBI Taxonomy" id="1908"/>
    <lineage>
        <taxon>Bacteria</taxon>
        <taxon>Bacillati</taxon>
        <taxon>Actinomycetota</taxon>
        <taxon>Actinomycetes</taxon>
        <taxon>Kitasatosporales</taxon>
        <taxon>Streptomycetaceae</taxon>
        <taxon>Streptomyces</taxon>
    </lineage>
</organism>
<keyword evidence="1" id="KW-0436">Ligase</keyword>
<proteinExistence type="predicted"/>
<sequence>MCGYVAPGLTGEQVRAELAERLPEYMLPHVIAPLPALPLTANGKVDKDRLLALAAERHAGAATGGEEPRGPVESAIAAIWAEVLGCPGSVPTTTSSSAEGPRCSPSGWSRCCVRRGGHPCRRPPAGPHGAGPGRAGHHRRAARRSRRDRRTGRRRG</sequence>
<comment type="caution">
    <text evidence="3">The sequence shown here is derived from an EMBL/GenBank/DDBJ whole genome shotgun (WGS) entry which is preliminary data.</text>
</comment>
<dbReference type="InterPro" id="IPR045851">
    <property type="entry name" value="AMP-bd_C_sf"/>
</dbReference>
<dbReference type="GO" id="GO:0031177">
    <property type="term" value="F:phosphopantetheine binding"/>
    <property type="evidence" value="ECO:0007669"/>
    <property type="project" value="TreeGrafter"/>
</dbReference>
<evidence type="ECO:0000313" key="3">
    <source>
        <dbReference type="EMBL" id="MBD2830523.1"/>
    </source>
</evidence>
<evidence type="ECO:0000256" key="2">
    <source>
        <dbReference type="SAM" id="MobiDB-lite"/>
    </source>
</evidence>
<gene>
    <name evidence="3" type="ORF">ID875_29190</name>
</gene>
<feature type="compositionally biased region" description="Basic residues" evidence="2">
    <location>
        <begin position="135"/>
        <end position="156"/>
    </location>
</feature>
<evidence type="ECO:0008006" key="4">
    <source>
        <dbReference type="Google" id="ProtNLM"/>
    </source>
</evidence>
<dbReference type="SUPFAM" id="SSF56801">
    <property type="entry name" value="Acetyl-CoA synthetase-like"/>
    <property type="match status" value="1"/>
</dbReference>
<accession>A0A927GPL1</accession>
<dbReference type="GO" id="GO:0016874">
    <property type="term" value="F:ligase activity"/>
    <property type="evidence" value="ECO:0007669"/>
    <property type="project" value="UniProtKB-KW"/>
</dbReference>
<dbReference type="PANTHER" id="PTHR45527:SF10">
    <property type="entry name" value="PYOCHELIN SYNTHASE PCHF"/>
    <property type="match status" value="1"/>
</dbReference>
<dbReference type="AlphaFoldDB" id="A0A927GPL1"/>
<dbReference type="GO" id="GO:0044550">
    <property type="term" value="P:secondary metabolite biosynthetic process"/>
    <property type="evidence" value="ECO:0007669"/>
    <property type="project" value="TreeGrafter"/>
</dbReference>